<comment type="caution">
    <text evidence="9">The sequence shown here is derived from an EMBL/GenBank/DDBJ whole genome shotgun (WGS) entry which is preliminary data.</text>
</comment>
<feature type="transmembrane region" description="Helical" evidence="8">
    <location>
        <begin position="12"/>
        <end position="29"/>
    </location>
</feature>
<dbReference type="GO" id="GO:0005886">
    <property type="term" value="C:plasma membrane"/>
    <property type="evidence" value="ECO:0007669"/>
    <property type="project" value="UniProtKB-SubCell"/>
</dbReference>
<dbReference type="RefSeq" id="WP_067720021.1">
    <property type="nucleotide sequence ID" value="NZ_LPVJ01000071.1"/>
</dbReference>
<keyword evidence="3" id="KW-0808">Transferase</keyword>
<keyword evidence="6 8" id="KW-0472">Membrane</keyword>
<feature type="transmembrane region" description="Helical" evidence="8">
    <location>
        <begin position="116"/>
        <end position="134"/>
    </location>
</feature>
<dbReference type="Proteomes" id="UP000053557">
    <property type="component" value="Unassembled WGS sequence"/>
</dbReference>
<evidence type="ECO:0000313" key="9">
    <source>
        <dbReference type="EMBL" id="KUO94681.1"/>
    </source>
</evidence>
<comment type="similarity">
    <text evidence="7">Belongs to the glycosyltransferase 87 family.</text>
</comment>
<feature type="transmembrane region" description="Helical" evidence="8">
    <location>
        <begin position="71"/>
        <end position="104"/>
    </location>
</feature>
<keyword evidence="2" id="KW-1003">Cell membrane</keyword>
<dbReference type="OrthoDB" id="9951050at2"/>
<evidence type="ECO:0000256" key="2">
    <source>
        <dbReference type="ARBA" id="ARBA00022475"/>
    </source>
</evidence>
<comment type="subcellular location">
    <subcellularLocation>
        <location evidence="1">Cell membrane</location>
        <topology evidence="1">Multi-pass membrane protein</topology>
    </subcellularLocation>
</comment>
<dbReference type="GO" id="GO:0016758">
    <property type="term" value="F:hexosyltransferase activity"/>
    <property type="evidence" value="ECO:0007669"/>
    <property type="project" value="InterPro"/>
</dbReference>
<keyword evidence="10" id="KW-1185">Reference proteome</keyword>
<dbReference type="AlphaFoldDB" id="A0A124IVM2"/>
<evidence type="ECO:0000313" key="10">
    <source>
        <dbReference type="Proteomes" id="UP000053557"/>
    </source>
</evidence>
<evidence type="ECO:0000256" key="6">
    <source>
        <dbReference type="ARBA" id="ARBA00023136"/>
    </source>
</evidence>
<evidence type="ECO:0000256" key="1">
    <source>
        <dbReference type="ARBA" id="ARBA00004651"/>
    </source>
</evidence>
<feature type="transmembrane region" description="Helical" evidence="8">
    <location>
        <begin position="203"/>
        <end position="221"/>
    </location>
</feature>
<sequence>METKRLARRSIFIWACFFFMVLWMTWLIFRVSGWPIDYETFYRAGKEVLANRSPYQVIGGVGYGPYLNGPLFALIMATFALAPHVVSIQLFQAANLLALSLAAWLTKSVIDRVRPAYCGSWFSVGILFLAMTSVRETLLLAQVDLFSMLGVALFLKGCTLCTPFSRRGSIMMLIGLTLLFQVKLYLCLPLLLLLLVDRRIVDLIVFAATQMVLFLVCSWMAKTNLFVEWVSRLLHRQAATASDNGQASLWSLWKRLPLPHGLSFFFAIVCSLVILLFFLHALVRSRGENFEGSGKRVWRVGLALAAGLLLSSFAHETDFSVLAIPLALLVTEERVLRRSRTMLAGLAVSAGGFAFINPLLFFIIQVISLTLFWFVTRRTREGVTDYLRFIIITLLIGSLSVSILYPFGVRWTMWFDEGLMIVYALIIYTQSYRRLLLASFSQSSNKGF</sequence>
<proteinExistence type="inferred from homology"/>
<dbReference type="EMBL" id="LPVJ01000071">
    <property type="protein sequence ID" value="KUO94681.1"/>
    <property type="molecule type" value="Genomic_DNA"/>
</dbReference>
<keyword evidence="4 8" id="KW-0812">Transmembrane</keyword>
<evidence type="ECO:0000256" key="4">
    <source>
        <dbReference type="ARBA" id="ARBA00022692"/>
    </source>
</evidence>
<dbReference type="Pfam" id="PF09594">
    <property type="entry name" value="GT87"/>
    <property type="match status" value="1"/>
</dbReference>
<evidence type="ECO:0000256" key="7">
    <source>
        <dbReference type="ARBA" id="ARBA00024033"/>
    </source>
</evidence>
<feature type="transmembrane region" description="Helical" evidence="8">
    <location>
        <begin position="262"/>
        <end position="283"/>
    </location>
</feature>
<feature type="transmembrane region" description="Helical" evidence="8">
    <location>
        <begin position="170"/>
        <end position="196"/>
    </location>
</feature>
<dbReference type="InterPro" id="IPR018584">
    <property type="entry name" value="GT87"/>
</dbReference>
<name>A0A124IVM2_9BACL</name>
<keyword evidence="5 8" id="KW-1133">Transmembrane helix</keyword>
<evidence type="ECO:0000256" key="8">
    <source>
        <dbReference type="SAM" id="Phobius"/>
    </source>
</evidence>
<protein>
    <submittedName>
        <fullName evidence="9">Uncharacterized protein</fullName>
    </submittedName>
</protein>
<reference evidence="9 10" key="1">
    <citation type="submission" date="2015-12" db="EMBL/GenBank/DDBJ databases">
        <title>Draft genome sequence of Acidibacillus ferrooxidans ITV001, isolated from a chalcopyrite acid mine drainage site in Brazil.</title>
        <authorList>
            <person name="Dall'Agnol H."/>
            <person name="Nancucheo I."/>
            <person name="Johnson B."/>
            <person name="Oliveira R."/>
            <person name="Leite L."/>
            <person name="Pylro V."/>
            <person name="Nunes G.L."/>
            <person name="Tzotzos G."/>
            <person name="Fernandes G.R."/>
            <person name="Dutra J."/>
            <person name="Orellana S.C."/>
            <person name="Oliveira G."/>
        </authorList>
    </citation>
    <scope>NUCLEOTIDE SEQUENCE [LARGE SCALE GENOMIC DNA]</scope>
    <source>
        <strain evidence="10">ITV01</strain>
    </source>
</reference>
<accession>A0A124IVM2</accession>
<feature type="transmembrane region" description="Helical" evidence="8">
    <location>
        <begin position="304"/>
        <end position="330"/>
    </location>
</feature>
<feature type="transmembrane region" description="Helical" evidence="8">
    <location>
        <begin position="386"/>
        <end position="405"/>
    </location>
</feature>
<organism evidence="9 10">
    <name type="scientific">Ferroacidibacillus organovorans</name>
    <dbReference type="NCBI Taxonomy" id="1765683"/>
    <lineage>
        <taxon>Bacteria</taxon>
        <taxon>Bacillati</taxon>
        <taxon>Bacillota</taxon>
        <taxon>Bacilli</taxon>
        <taxon>Bacillales</taxon>
        <taxon>Alicyclobacillaceae</taxon>
        <taxon>Ferroacidibacillus</taxon>
    </lineage>
</organism>
<evidence type="ECO:0000256" key="5">
    <source>
        <dbReference type="ARBA" id="ARBA00022989"/>
    </source>
</evidence>
<gene>
    <name evidence="9" type="ORF">ATW55_02110</name>
</gene>
<feature type="transmembrane region" description="Helical" evidence="8">
    <location>
        <begin position="350"/>
        <end position="374"/>
    </location>
</feature>
<evidence type="ECO:0000256" key="3">
    <source>
        <dbReference type="ARBA" id="ARBA00022679"/>
    </source>
</evidence>